<feature type="domain" description="ABC3 transporter permease C-terminal" evidence="7">
    <location>
        <begin position="689"/>
        <end position="791"/>
    </location>
</feature>
<feature type="transmembrane region" description="Helical" evidence="6">
    <location>
        <begin position="389"/>
        <end position="412"/>
    </location>
</feature>
<keyword evidence="5 6" id="KW-0472">Membrane</keyword>
<dbReference type="InterPro" id="IPR003838">
    <property type="entry name" value="ABC3_permease_C"/>
</dbReference>
<accession>A0A2U2PFF3</accession>
<dbReference type="AlphaFoldDB" id="A0A2U2PFF3"/>
<evidence type="ECO:0000256" key="5">
    <source>
        <dbReference type="ARBA" id="ARBA00023136"/>
    </source>
</evidence>
<evidence type="ECO:0000256" key="4">
    <source>
        <dbReference type="ARBA" id="ARBA00022989"/>
    </source>
</evidence>
<evidence type="ECO:0000256" key="6">
    <source>
        <dbReference type="SAM" id="Phobius"/>
    </source>
</evidence>
<feature type="domain" description="MacB-like periplasmic core" evidence="8">
    <location>
        <begin position="438"/>
        <end position="645"/>
    </location>
</feature>
<evidence type="ECO:0000259" key="7">
    <source>
        <dbReference type="Pfam" id="PF02687"/>
    </source>
</evidence>
<dbReference type="EMBL" id="QEAS01000010">
    <property type="protein sequence ID" value="PWG80135.1"/>
    <property type="molecule type" value="Genomic_DNA"/>
</dbReference>
<evidence type="ECO:0000256" key="3">
    <source>
        <dbReference type="ARBA" id="ARBA00022692"/>
    </source>
</evidence>
<dbReference type="InterPro" id="IPR050250">
    <property type="entry name" value="Macrolide_Exporter_MacB"/>
</dbReference>
<evidence type="ECO:0008006" key="11">
    <source>
        <dbReference type="Google" id="ProtNLM"/>
    </source>
</evidence>
<feature type="transmembrane region" description="Helical" evidence="6">
    <location>
        <begin position="433"/>
        <end position="457"/>
    </location>
</feature>
<dbReference type="InterPro" id="IPR025857">
    <property type="entry name" value="MacB_PCD"/>
</dbReference>
<dbReference type="Pfam" id="PF02687">
    <property type="entry name" value="FtsX"/>
    <property type="match status" value="2"/>
</dbReference>
<evidence type="ECO:0000313" key="10">
    <source>
        <dbReference type="Proteomes" id="UP000245647"/>
    </source>
</evidence>
<evidence type="ECO:0000259" key="8">
    <source>
        <dbReference type="Pfam" id="PF12704"/>
    </source>
</evidence>
<evidence type="ECO:0000313" key="9">
    <source>
        <dbReference type="EMBL" id="PWG80135.1"/>
    </source>
</evidence>
<feature type="transmembrane region" description="Helical" evidence="6">
    <location>
        <begin position="769"/>
        <end position="794"/>
    </location>
</feature>
<dbReference type="PANTHER" id="PTHR30572:SF18">
    <property type="entry name" value="ABC-TYPE MACROLIDE FAMILY EXPORT SYSTEM PERMEASE COMPONENT 2"/>
    <property type="match status" value="1"/>
</dbReference>
<feature type="transmembrane region" description="Helical" evidence="6">
    <location>
        <begin position="721"/>
        <end position="749"/>
    </location>
</feature>
<gene>
    <name evidence="9" type="ORF">DDR33_13115</name>
</gene>
<dbReference type="PANTHER" id="PTHR30572">
    <property type="entry name" value="MEMBRANE COMPONENT OF TRANSPORTER-RELATED"/>
    <property type="match status" value="1"/>
</dbReference>
<keyword evidence="10" id="KW-1185">Reference proteome</keyword>
<dbReference type="Proteomes" id="UP000245647">
    <property type="component" value="Unassembled WGS sequence"/>
</dbReference>
<keyword evidence="2" id="KW-1003">Cell membrane</keyword>
<organism evidence="9 10">
    <name type="scientific">Pararcticibacter amylolyticus</name>
    <dbReference type="NCBI Taxonomy" id="2173175"/>
    <lineage>
        <taxon>Bacteria</taxon>
        <taxon>Pseudomonadati</taxon>
        <taxon>Bacteroidota</taxon>
        <taxon>Sphingobacteriia</taxon>
        <taxon>Sphingobacteriales</taxon>
        <taxon>Sphingobacteriaceae</taxon>
        <taxon>Pararcticibacter</taxon>
    </lineage>
</organism>
<comment type="subcellular location">
    <subcellularLocation>
        <location evidence="1">Cell membrane</location>
        <topology evidence="1">Multi-pass membrane protein</topology>
    </subcellularLocation>
</comment>
<keyword evidence="3 6" id="KW-0812">Transmembrane</keyword>
<feature type="transmembrane region" description="Helical" evidence="6">
    <location>
        <begin position="294"/>
        <end position="321"/>
    </location>
</feature>
<feature type="transmembrane region" description="Helical" evidence="6">
    <location>
        <begin position="685"/>
        <end position="709"/>
    </location>
</feature>
<reference evidence="9 10" key="1">
    <citation type="submission" date="2018-04" db="EMBL/GenBank/DDBJ databases">
        <title>Pedobacter chongqingensis sp. nov., isolated from a rottenly hemp rope.</title>
        <authorList>
            <person name="Cai Y."/>
        </authorList>
    </citation>
    <scope>NUCLEOTIDE SEQUENCE [LARGE SCALE GENOMIC DNA]</scope>
    <source>
        <strain evidence="9 10">FJ4-8</strain>
    </source>
</reference>
<feature type="transmembrane region" description="Helical" evidence="6">
    <location>
        <begin position="21"/>
        <end position="46"/>
    </location>
</feature>
<feature type="domain" description="MacB-like periplasmic core" evidence="8">
    <location>
        <begin position="23"/>
        <end position="236"/>
    </location>
</feature>
<keyword evidence="4 6" id="KW-1133">Transmembrane helix</keyword>
<proteinExistence type="predicted"/>
<feature type="domain" description="ABC3 transporter permease C-terminal" evidence="7">
    <location>
        <begin position="301"/>
        <end position="417"/>
    </location>
</feature>
<dbReference type="GO" id="GO:0005886">
    <property type="term" value="C:plasma membrane"/>
    <property type="evidence" value="ECO:0007669"/>
    <property type="project" value="UniProtKB-SubCell"/>
</dbReference>
<feature type="transmembrane region" description="Helical" evidence="6">
    <location>
        <begin position="342"/>
        <end position="369"/>
    </location>
</feature>
<feature type="non-terminal residue" evidence="9">
    <location>
        <position position="1"/>
    </location>
</feature>
<dbReference type="Pfam" id="PF12704">
    <property type="entry name" value="MacB_PCD"/>
    <property type="match status" value="2"/>
</dbReference>
<name>A0A2U2PFF3_9SPHI</name>
<dbReference type="RefSeq" id="WP_109416252.1">
    <property type="nucleotide sequence ID" value="NZ_QEAS01000010.1"/>
</dbReference>
<dbReference type="GO" id="GO:0022857">
    <property type="term" value="F:transmembrane transporter activity"/>
    <property type="evidence" value="ECO:0007669"/>
    <property type="project" value="TreeGrafter"/>
</dbReference>
<protein>
    <recommendedName>
        <fullName evidence="11">ABC transporter permease</fullName>
    </recommendedName>
</protein>
<sequence>IADMIKNYLLIALRNIRKRKTFTTIHVLGLSIAFAASMLLFSTALFEMSFDSFHQNKDHVFQVYREQFTSRGIEKDAPMPVPFVPAVKAEVSGVEDAARYGNGGGLVRAGAKQLETSVIYTDKSFFSMFSFPLLSGNSKDVFKGPGDIVVTRAFAQKIFGTEDVTGKSLELNLNNKWENFIISGVISDPPSNSTLKFDILSPFENFPAYRADENDWTSHNHTVFIQLKEQTKPEDFYRSSKQFINKHFAENIRSMKRDGGKPGQDGQYMRLGLIPLDQLHFSKINNMGNSVNAFFPWMLILLSCVILFVAGSNFVNLSLATSFSRAREIGVRKTFGAMKRQLVVQFWSEALLICLASLLLGGILLFAFLEKYAAITGNKLPLEILLSPRSVILFVVLFAITTLLSGGYPSWIMSNFNTINTLQGKFSLGSKNTLRNTLTVIQFFIAIVLITSTLIIIRQMDYVRNQPLGFNKHQVISIPIGPNIEPESALQQMRVKLASVRNVQNVTGTDINLGRGRDGSSSTSILGFDYKNREIKTNWLRIDYGYLITLDIPLVKGRDFSRDFATDTAAALINEKMAALMGDKDPVGKILPVDEGRGLKVIGVVKDFHFKNLHQEIKPLTMMIRPKEWPVSYIFVKVSPGNLPASMKLVQDAWKEVNPRYTTEPSFLDENTNAEYKKEERLSNIFTVGSGLAIFISCMGLFASALLSMNQRTKEIGIRKVLGANIGGIVALLSKDFAKLIMISFLIAAPLSWFMMSKWLEDFAYHITISLWTLLAGGFVVLAVALLTVSFHAVKAALANPVKSLRTE</sequence>
<evidence type="ECO:0000256" key="2">
    <source>
        <dbReference type="ARBA" id="ARBA00022475"/>
    </source>
</evidence>
<comment type="caution">
    <text evidence="9">The sequence shown here is derived from an EMBL/GenBank/DDBJ whole genome shotgun (WGS) entry which is preliminary data.</text>
</comment>
<evidence type="ECO:0000256" key="1">
    <source>
        <dbReference type="ARBA" id="ARBA00004651"/>
    </source>
</evidence>